<feature type="region of interest" description="Disordered" evidence="1">
    <location>
        <begin position="45"/>
        <end position="127"/>
    </location>
</feature>
<keyword evidence="2" id="KW-1133">Transmembrane helix</keyword>
<dbReference type="AlphaFoldDB" id="A0A6A6QJ86"/>
<feature type="compositionally biased region" description="Low complexity" evidence="1">
    <location>
        <begin position="57"/>
        <end position="74"/>
    </location>
</feature>
<feature type="region of interest" description="Disordered" evidence="1">
    <location>
        <begin position="230"/>
        <end position="279"/>
    </location>
</feature>
<dbReference type="EMBL" id="MU004194">
    <property type="protein sequence ID" value="KAF2492435.1"/>
    <property type="molecule type" value="Genomic_DNA"/>
</dbReference>
<protein>
    <submittedName>
        <fullName evidence="3">Uncharacterized protein</fullName>
    </submittedName>
</protein>
<name>A0A6A6QJ86_9PEZI</name>
<feature type="compositionally biased region" description="Polar residues" evidence="1">
    <location>
        <begin position="81"/>
        <end position="90"/>
    </location>
</feature>
<organism evidence="3 4">
    <name type="scientific">Lophium mytilinum</name>
    <dbReference type="NCBI Taxonomy" id="390894"/>
    <lineage>
        <taxon>Eukaryota</taxon>
        <taxon>Fungi</taxon>
        <taxon>Dikarya</taxon>
        <taxon>Ascomycota</taxon>
        <taxon>Pezizomycotina</taxon>
        <taxon>Dothideomycetes</taxon>
        <taxon>Pleosporomycetidae</taxon>
        <taxon>Mytilinidiales</taxon>
        <taxon>Mytilinidiaceae</taxon>
        <taxon>Lophium</taxon>
    </lineage>
</organism>
<evidence type="ECO:0000256" key="1">
    <source>
        <dbReference type="SAM" id="MobiDB-lite"/>
    </source>
</evidence>
<accession>A0A6A6QJ86</accession>
<dbReference type="CDD" id="cd12087">
    <property type="entry name" value="TM_EGFR-like"/>
    <property type="match status" value="1"/>
</dbReference>
<keyword evidence="2" id="KW-0472">Membrane</keyword>
<feature type="compositionally biased region" description="Polar residues" evidence="1">
    <location>
        <begin position="97"/>
        <end position="106"/>
    </location>
</feature>
<gene>
    <name evidence="3" type="ORF">BU16DRAFT_114302</name>
</gene>
<feature type="region of interest" description="Disordered" evidence="1">
    <location>
        <begin position="291"/>
        <end position="310"/>
    </location>
</feature>
<feature type="transmembrane region" description="Helical" evidence="2">
    <location>
        <begin position="136"/>
        <end position="157"/>
    </location>
</feature>
<evidence type="ECO:0000313" key="3">
    <source>
        <dbReference type="EMBL" id="KAF2492435.1"/>
    </source>
</evidence>
<dbReference type="OrthoDB" id="3935400at2759"/>
<feature type="region of interest" description="Disordered" evidence="1">
    <location>
        <begin position="1"/>
        <end position="20"/>
    </location>
</feature>
<keyword evidence="4" id="KW-1185">Reference proteome</keyword>
<dbReference type="Proteomes" id="UP000799750">
    <property type="component" value="Unassembled WGS sequence"/>
</dbReference>
<evidence type="ECO:0000256" key="2">
    <source>
        <dbReference type="SAM" id="Phobius"/>
    </source>
</evidence>
<feature type="compositionally biased region" description="Basic and acidic residues" evidence="1">
    <location>
        <begin position="1"/>
        <end position="14"/>
    </location>
</feature>
<sequence length="342" mass="37026">MSFGVEIREPRESDDWNNWPFSSDDAVWTAPVVSDNPMGSIWTEHLHPTPPVPNPTNPLLGGLYSSPTPSTTDPVPALETVATTLLQTTGPPKPWETSPNPSGTDGSSTTKSPVPVSTTLPQDDDGSQHSKLVKHVAAAVIPLACLAILGVILFLYIRRRRRHKNQALAQQEMMKRDIPAVEQAYYHRPSGPPPPGLSPMPPQPVILGPISPNSNGAYYTGIDTSDVVSMHEAHPPPQPTGLGNPFVDPQHEEPPPPYRPRSLAPLSRNTSLRSPPPAALSQTNLMAAQEHTLSPFSDPHDDDNISEFSATAPHYGRRAVDELSVVSDLSYQQDPVVNRPSV</sequence>
<keyword evidence="2" id="KW-0812">Transmembrane</keyword>
<feature type="compositionally biased region" description="Low complexity" evidence="1">
    <location>
        <begin position="107"/>
        <end position="119"/>
    </location>
</feature>
<evidence type="ECO:0000313" key="4">
    <source>
        <dbReference type="Proteomes" id="UP000799750"/>
    </source>
</evidence>
<reference evidence="3" key="1">
    <citation type="journal article" date="2020" name="Stud. Mycol.">
        <title>101 Dothideomycetes genomes: a test case for predicting lifestyles and emergence of pathogens.</title>
        <authorList>
            <person name="Haridas S."/>
            <person name="Albert R."/>
            <person name="Binder M."/>
            <person name="Bloem J."/>
            <person name="Labutti K."/>
            <person name="Salamov A."/>
            <person name="Andreopoulos B."/>
            <person name="Baker S."/>
            <person name="Barry K."/>
            <person name="Bills G."/>
            <person name="Bluhm B."/>
            <person name="Cannon C."/>
            <person name="Castanera R."/>
            <person name="Culley D."/>
            <person name="Daum C."/>
            <person name="Ezra D."/>
            <person name="Gonzalez J."/>
            <person name="Henrissat B."/>
            <person name="Kuo A."/>
            <person name="Liang C."/>
            <person name="Lipzen A."/>
            <person name="Lutzoni F."/>
            <person name="Magnuson J."/>
            <person name="Mondo S."/>
            <person name="Nolan M."/>
            <person name="Ohm R."/>
            <person name="Pangilinan J."/>
            <person name="Park H.-J."/>
            <person name="Ramirez L."/>
            <person name="Alfaro M."/>
            <person name="Sun H."/>
            <person name="Tritt A."/>
            <person name="Yoshinaga Y."/>
            <person name="Zwiers L.-H."/>
            <person name="Turgeon B."/>
            <person name="Goodwin S."/>
            <person name="Spatafora J."/>
            <person name="Crous P."/>
            <person name="Grigoriev I."/>
        </authorList>
    </citation>
    <scope>NUCLEOTIDE SEQUENCE</scope>
    <source>
        <strain evidence="3">CBS 269.34</strain>
    </source>
</reference>
<proteinExistence type="predicted"/>